<comment type="caution">
    <text evidence="1">The sequence shown here is derived from an EMBL/GenBank/DDBJ whole genome shotgun (WGS) entry which is preliminary data.</text>
</comment>
<accession>A0A7J8SE13</accession>
<evidence type="ECO:0000313" key="2">
    <source>
        <dbReference type="Proteomes" id="UP000593561"/>
    </source>
</evidence>
<evidence type="ECO:0000313" key="1">
    <source>
        <dbReference type="EMBL" id="MBA0623806.1"/>
    </source>
</evidence>
<keyword evidence="2" id="KW-1185">Reference proteome</keyword>
<dbReference type="AlphaFoldDB" id="A0A7J8SE13"/>
<dbReference type="EMBL" id="JABFAC010000009">
    <property type="protein sequence ID" value="MBA0623806.1"/>
    <property type="molecule type" value="Genomic_DNA"/>
</dbReference>
<gene>
    <name evidence="1" type="ORF">Godav_009245</name>
</gene>
<protein>
    <submittedName>
        <fullName evidence="1">Uncharacterized protein</fullName>
    </submittedName>
</protein>
<sequence>MDIGLSPKLATLRQCALMTIEVMKDHTPSFYSREAPRESLGLFGVAEASIVASARTTHKNLNIEAEAIGALDFWQKEDKLECRGNSEIDPGLFSLTDNSKEMDWFSIPLEEIQATR</sequence>
<organism evidence="1 2">
    <name type="scientific">Gossypium davidsonii</name>
    <name type="common">Davidson's cotton</name>
    <name type="synonym">Gossypium klotzschianum subsp. davidsonii</name>
    <dbReference type="NCBI Taxonomy" id="34287"/>
    <lineage>
        <taxon>Eukaryota</taxon>
        <taxon>Viridiplantae</taxon>
        <taxon>Streptophyta</taxon>
        <taxon>Embryophyta</taxon>
        <taxon>Tracheophyta</taxon>
        <taxon>Spermatophyta</taxon>
        <taxon>Magnoliopsida</taxon>
        <taxon>eudicotyledons</taxon>
        <taxon>Gunneridae</taxon>
        <taxon>Pentapetalae</taxon>
        <taxon>rosids</taxon>
        <taxon>malvids</taxon>
        <taxon>Malvales</taxon>
        <taxon>Malvaceae</taxon>
        <taxon>Malvoideae</taxon>
        <taxon>Gossypium</taxon>
    </lineage>
</organism>
<proteinExistence type="predicted"/>
<dbReference type="Proteomes" id="UP000593561">
    <property type="component" value="Unassembled WGS sequence"/>
</dbReference>
<name>A0A7J8SE13_GOSDV</name>
<reference evidence="1 2" key="1">
    <citation type="journal article" date="2019" name="Genome Biol. Evol.">
        <title>Insights into the evolution of the New World diploid cottons (Gossypium, subgenus Houzingenia) based on genome sequencing.</title>
        <authorList>
            <person name="Grover C.E."/>
            <person name="Arick M.A. 2nd"/>
            <person name="Thrash A."/>
            <person name="Conover J.L."/>
            <person name="Sanders W.S."/>
            <person name="Peterson D.G."/>
            <person name="Frelichowski J.E."/>
            <person name="Scheffler J.A."/>
            <person name="Scheffler B.E."/>
            <person name="Wendel J.F."/>
        </authorList>
    </citation>
    <scope>NUCLEOTIDE SEQUENCE [LARGE SCALE GENOMIC DNA]</scope>
    <source>
        <strain evidence="1">27</strain>
        <tissue evidence="1">Leaf</tissue>
    </source>
</reference>